<organism evidence="8 9">
    <name type="scientific">Steccherinum ochraceum</name>
    <dbReference type="NCBI Taxonomy" id="92696"/>
    <lineage>
        <taxon>Eukaryota</taxon>
        <taxon>Fungi</taxon>
        <taxon>Dikarya</taxon>
        <taxon>Basidiomycota</taxon>
        <taxon>Agaricomycotina</taxon>
        <taxon>Agaricomycetes</taxon>
        <taxon>Polyporales</taxon>
        <taxon>Steccherinaceae</taxon>
        <taxon>Steccherinum</taxon>
    </lineage>
</organism>
<dbReference type="Pfam" id="PF00067">
    <property type="entry name" value="p450"/>
    <property type="match status" value="1"/>
</dbReference>
<evidence type="ECO:0000256" key="7">
    <source>
        <dbReference type="SAM" id="Phobius"/>
    </source>
</evidence>
<comment type="cofactor">
    <cofactor evidence="1 6">
        <name>heme</name>
        <dbReference type="ChEBI" id="CHEBI:30413"/>
    </cofactor>
</comment>
<dbReference type="InterPro" id="IPR002403">
    <property type="entry name" value="Cyt_P450_E_grp-IV"/>
</dbReference>
<evidence type="ECO:0008006" key="10">
    <source>
        <dbReference type="Google" id="ProtNLM"/>
    </source>
</evidence>
<dbReference type="OrthoDB" id="1844152at2759"/>
<evidence type="ECO:0000256" key="2">
    <source>
        <dbReference type="ARBA" id="ARBA00010617"/>
    </source>
</evidence>
<dbReference type="GO" id="GO:0004497">
    <property type="term" value="F:monooxygenase activity"/>
    <property type="evidence" value="ECO:0007669"/>
    <property type="project" value="InterPro"/>
</dbReference>
<keyword evidence="7" id="KW-1133">Transmembrane helix</keyword>
<keyword evidence="4" id="KW-0560">Oxidoreductase</keyword>
<dbReference type="GO" id="GO:0005506">
    <property type="term" value="F:iron ion binding"/>
    <property type="evidence" value="ECO:0007669"/>
    <property type="project" value="InterPro"/>
</dbReference>
<evidence type="ECO:0000313" key="9">
    <source>
        <dbReference type="Proteomes" id="UP000292702"/>
    </source>
</evidence>
<dbReference type="InterPro" id="IPR001128">
    <property type="entry name" value="Cyt_P450"/>
</dbReference>
<dbReference type="SUPFAM" id="SSF48264">
    <property type="entry name" value="Cytochrome P450"/>
    <property type="match status" value="1"/>
</dbReference>
<dbReference type="CDD" id="cd11041">
    <property type="entry name" value="CYP503A1-like"/>
    <property type="match status" value="1"/>
</dbReference>
<keyword evidence="3 6" id="KW-0479">Metal-binding</keyword>
<dbReference type="EMBL" id="RWJN01000018">
    <property type="protein sequence ID" value="TCD70621.1"/>
    <property type="molecule type" value="Genomic_DNA"/>
</dbReference>
<evidence type="ECO:0000256" key="4">
    <source>
        <dbReference type="ARBA" id="ARBA00023002"/>
    </source>
</evidence>
<dbReference type="GO" id="GO:0020037">
    <property type="term" value="F:heme binding"/>
    <property type="evidence" value="ECO:0007669"/>
    <property type="project" value="InterPro"/>
</dbReference>
<keyword evidence="7" id="KW-0472">Membrane</keyword>
<evidence type="ECO:0000256" key="3">
    <source>
        <dbReference type="ARBA" id="ARBA00022723"/>
    </source>
</evidence>
<comment type="caution">
    <text evidence="8">The sequence shown here is derived from an EMBL/GenBank/DDBJ whole genome shotgun (WGS) entry which is preliminary data.</text>
</comment>
<keyword evidence="5 6" id="KW-0408">Iron</keyword>
<name>A0A4R0RPJ2_9APHY</name>
<dbReference type="AlphaFoldDB" id="A0A4R0RPJ2"/>
<dbReference type="PRINTS" id="PR00465">
    <property type="entry name" value="EP450IV"/>
</dbReference>
<keyword evidence="9" id="KW-1185">Reference proteome</keyword>
<keyword evidence="6" id="KW-0349">Heme</keyword>
<evidence type="ECO:0000256" key="1">
    <source>
        <dbReference type="ARBA" id="ARBA00001971"/>
    </source>
</evidence>
<feature type="binding site" description="axial binding residue" evidence="6">
    <location>
        <position position="451"/>
    </location>
    <ligand>
        <name>heme</name>
        <dbReference type="ChEBI" id="CHEBI:30413"/>
    </ligand>
    <ligandPart>
        <name>Fe</name>
        <dbReference type="ChEBI" id="CHEBI:18248"/>
    </ligandPart>
</feature>
<sequence>MPDNSQWYLLGTAGVVIWSVIYLTRSEKPLDRIPPACPEEHGFFKFRSKKSTLQMLKDGYHTHITRTFKVPEAGTWRVFLNTPALIDEMSKMPEMSLTESSNEMILMDTTLYPYAPPHEVSSLLSRVIRVSLSQNMDAILPGIMDEVKASFNDMLGEKVATEWVSVPAAQSMIKAIARVTNRVTIGLPLCREEEVVNGSIKFTTTVFLTGFAVSFLPHSLKRPFAKLVLGWAGVRERLEKYVWPVVEERLEAVRVHGKDWEGLPPDVLTWVIQDVPDHNLTAKYISQVLIGMNFAAVHTSSMTLTHAIFQLAVEGDKYLPELRQEAETILSSEGYTKTSLNKLVKMDSFFKEILRFHGVGGTRKPDFPSRRPTVSPQRMTTGDVTLSDGTFLPRGTLVGGNVIQIHSNEQFYPHAAEFDGFRYVEDGKTTGGSLITTSPTFLTFGHGKQACPGRFFANFELKAMLAHLILNYDIKMDGPAVRPENVQFRYGVAPHRTAKVMFRKIAA</sequence>
<evidence type="ECO:0000256" key="5">
    <source>
        <dbReference type="ARBA" id="ARBA00023004"/>
    </source>
</evidence>
<dbReference type="STRING" id="92696.A0A4R0RPJ2"/>
<keyword evidence="7" id="KW-0812">Transmembrane</keyword>
<dbReference type="Proteomes" id="UP000292702">
    <property type="component" value="Unassembled WGS sequence"/>
</dbReference>
<dbReference type="PRINTS" id="PR00385">
    <property type="entry name" value="P450"/>
</dbReference>
<gene>
    <name evidence="8" type="ORF">EIP91_002652</name>
</gene>
<dbReference type="Gene3D" id="1.10.630.10">
    <property type="entry name" value="Cytochrome P450"/>
    <property type="match status" value="1"/>
</dbReference>
<dbReference type="InterPro" id="IPR036396">
    <property type="entry name" value="Cyt_P450_sf"/>
</dbReference>
<proteinExistence type="inferred from homology"/>
<reference evidence="8 9" key="1">
    <citation type="submission" date="2018-11" db="EMBL/GenBank/DDBJ databases">
        <title>Genome assembly of Steccherinum ochraceum LE-BIN_3174, the white-rot fungus of the Steccherinaceae family (The Residual Polyporoid clade, Polyporales, Basidiomycota).</title>
        <authorList>
            <person name="Fedorova T.V."/>
            <person name="Glazunova O.A."/>
            <person name="Landesman E.O."/>
            <person name="Moiseenko K.V."/>
            <person name="Psurtseva N.V."/>
            <person name="Savinova O.S."/>
            <person name="Shakhova N.V."/>
            <person name="Tyazhelova T.V."/>
            <person name="Vasina D.V."/>
        </authorList>
    </citation>
    <scope>NUCLEOTIDE SEQUENCE [LARGE SCALE GENOMIC DNA]</scope>
    <source>
        <strain evidence="8 9">LE-BIN_3174</strain>
    </source>
</reference>
<accession>A0A4R0RPJ2</accession>
<dbReference type="PANTHER" id="PTHR46206">
    <property type="entry name" value="CYTOCHROME P450"/>
    <property type="match status" value="1"/>
</dbReference>
<protein>
    <recommendedName>
        <fullName evidence="10">Cytochrome P450-dit2</fullName>
    </recommendedName>
</protein>
<comment type="similarity">
    <text evidence="2">Belongs to the cytochrome P450 family.</text>
</comment>
<evidence type="ECO:0000256" key="6">
    <source>
        <dbReference type="PIRSR" id="PIRSR602403-1"/>
    </source>
</evidence>
<feature type="transmembrane region" description="Helical" evidence="7">
    <location>
        <begin position="6"/>
        <end position="24"/>
    </location>
</feature>
<dbReference type="GO" id="GO:0016705">
    <property type="term" value="F:oxidoreductase activity, acting on paired donors, with incorporation or reduction of molecular oxygen"/>
    <property type="evidence" value="ECO:0007669"/>
    <property type="project" value="InterPro"/>
</dbReference>
<evidence type="ECO:0000313" key="8">
    <source>
        <dbReference type="EMBL" id="TCD70621.1"/>
    </source>
</evidence>